<evidence type="ECO:0000313" key="4">
    <source>
        <dbReference type="EMBL" id="KEF38981.1"/>
    </source>
</evidence>
<evidence type="ECO:0000259" key="1">
    <source>
        <dbReference type="Pfam" id="PF01968"/>
    </source>
</evidence>
<dbReference type="Pfam" id="PF01968">
    <property type="entry name" value="Hydantoinase_A"/>
    <property type="match status" value="1"/>
</dbReference>
<dbReference type="SUPFAM" id="SSF53067">
    <property type="entry name" value="Actin-like ATPase domain"/>
    <property type="match status" value="1"/>
</dbReference>
<dbReference type="InterPro" id="IPR043129">
    <property type="entry name" value="ATPase_NBD"/>
</dbReference>
<dbReference type="PANTHER" id="PTHR11365:SF23">
    <property type="entry name" value="HYPOTHETICAL 5-OXOPROLINASE (EUROFUNG)-RELATED"/>
    <property type="match status" value="1"/>
</dbReference>
<sequence length="707" mass="78015">MKYRIGIDVGGTFTDFLLTDQEGNSSVYKTLSTPSDPTIGFFNGLTEMAQDYQMDLGEFIQKIELIVHGTTVGTNATLTYNGAKTALLTTKGFRDTLEMRQGLRPDAYNNQYVSPKAFVPRHLRLGIEERVDYKGQEVAPLSEQDIHDAIDYIREQGVEAIAISFMHSYANGEHELRAGEIVREKLPHHYVTLSSQLVPRSRLYDRTSTTVLNSYIGPIIQNYLTNLTRKLEDYCFDGTLLIMQSNGGVATPAATILKAANTLLSGPASAPVAGSWYLKPHGIMDALTMDMGGTSFDVALIKDGYPLIRTEGEIADWPISLPTVDIHTIGSGGGSIAWVDEGGLLHVGPQSAGAYPGPVCYGFGAELPTVTDANLVLGYLNPNYFLGGKMKLDVEQAKQAIKKQIADKLGLSVAEAAQGIIDMVNVNMANGIREISTKRGYDPREFPLVCAGGAGPLHAAAIAEELDSTLVVIPKESSIFCAAGMLMSDLRHDFVKVNRASTREIELDQISDIFQQLEDQGAKVLSGDGVREEEMQFQYSLDMMYVGQYFQVNVPFTAEEMKTITITYIEEKFHKWHDQLFGYSTPEMEVEIVNFNLSALGITKKPNMKHTEYRSNSAEHAYKGKRPMSLGDHGKLVETPVYDGEVLVHGNHISGPAIIEQKVTTIIVSAYFNVICDKNDNYIMYSKKMDAEAVKHFIEENRGVIYE</sequence>
<dbReference type="Pfam" id="PF19278">
    <property type="entry name" value="Hydant_A_C"/>
    <property type="match status" value="1"/>
</dbReference>
<evidence type="ECO:0000259" key="2">
    <source>
        <dbReference type="Pfam" id="PF05378"/>
    </source>
</evidence>
<dbReference type="InterPro" id="IPR008040">
    <property type="entry name" value="Hydant_A_N"/>
</dbReference>
<dbReference type="AlphaFoldDB" id="A0A072NNF8"/>
<organism evidence="4 5">
    <name type="scientific">Schinkia azotoformans MEV2011</name>
    <dbReference type="NCBI Taxonomy" id="1348973"/>
    <lineage>
        <taxon>Bacteria</taxon>
        <taxon>Bacillati</taxon>
        <taxon>Bacillota</taxon>
        <taxon>Bacilli</taxon>
        <taxon>Bacillales</taxon>
        <taxon>Bacillaceae</taxon>
        <taxon>Calidifontibacillus/Schinkia group</taxon>
        <taxon>Schinkia</taxon>
    </lineage>
</organism>
<dbReference type="Pfam" id="PF05378">
    <property type="entry name" value="Hydant_A_N"/>
    <property type="match status" value="1"/>
</dbReference>
<dbReference type="EC" id="3.5.2.14" evidence="4"/>
<keyword evidence="4" id="KW-0378">Hydrolase</keyword>
<dbReference type="EMBL" id="JJRY01000005">
    <property type="protein sequence ID" value="KEF38981.1"/>
    <property type="molecule type" value="Genomic_DNA"/>
</dbReference>
<feature type="domain" description="Hydantoinase A/oxoprolinase" evidence="1">
    <location>
        <begin position="206"/>
        <end position="493"/>
    </location>
</feature>
<dbReference type="Proteomes" id="UP000027936">
    <property type="component" value="Unassembled WGS sequence"/>
</dbReference>
<evidence type="ECO:0000259" key="3">
    <source>
        <dbReference type="Pfam" id="PF19278"/>
    </source>
</evidence>
<dbReference type="RefSeq" id="WP_035195010.1">
    <property type="nucleotide sequence ID" value="NZ_JJRY01000005.1"/>
</dbReference>
<protein>
    <submittedName>
        <fullName evidence="4">N-methylhydantoinase A/acetone carboxylase, beta subunit</fullName>
        <ecNumber evidence="4">3.5.2.14</ecNumber>
    </submittedName>
</protein>
<comment type="caution">
    <text evidence="4">The sequence shown here is derived from an EMBL/GenBank/DDBJ whole genome shotgun (WGS) entry which is preliminary data.</text>
</comment>
<dbReference type="PATRIC" id="fig|1348973.3.peg.1758"/>
<feature type="domain" description="Acetophenone carboxylase-like C-terminal" evidence="3">
    <location>
        <begin position="506"/>
        <end position="679"/>
    </location>
</feature>
<dbReference type="GO" id="GO:0006749">
    <property type="term" value="P:glutathione metabolic process"/>
    <property type="evidence" value="ECO:0007669"/>
    <property type="project" value="TreeGrafter"/>
</dbReference>
<dbReference type="OrthoDB" id="9768323at2"/>
<dbReference type="GO" id="GO:0047423">
    <property type="term" value="F:N-methylhydantoinase (ATP-hydrolyzing) activity"/>
    <property type="evidence" value="ECO:0007669"/>
    <property type="project" value="UniProtKB-EC"/>
</dbReference>
<dbReference type="InterPro" id="IPR045079">
    <property type="entry name" value="Oxoprolinase-like"/>
</dbReference>
<name>A0A072NNF8_SCHAZ</name>
<feature type="domain" description="Hydantoinase/oxoprolinase N-terminal" evidence="2">
    <location>
        <begin position="4"/>
        <end position="185"/>
    </location>
</feature>
<reference evidence="4 5" key="1">
    <citation type="submission" date="2014-04" db="EMBL/GenBank/DDBJ databases">
        <title>Draft genome sequence of Bacillus azotoformans MEV2011, a (co-) denitrifying strain unable to grow in the presence of oxygen.</title>
        <authorList>
            <person name="Nielsen M."/>
            <person name="Schreiber L."/>
            <person name="Finster K."/>
            <person name="Schramm A."/>
        </authorList>
    </citation>
    <scope>NUCLEOTIDE SEQUENCE [LARGE SCALE GENOMIC DNA]</scope>
    <source>
        <strain evidence="4 5">MEV2011</strain>
    </source>
</reference>
<dbReference type="InterPro" id="IPR049517">
    <property type="entry name" value="ACX-like_C"/>
</dbReference>
<proteinExistence type="predicted"/>
<dbReference type="GO" id="GO:0005829">
    <property type="term" value="C:cytosol"/>
    <property type="evidence" value="ECO:0007669"/>
    <property type="project" value="TreeGrafter"/>
</dbReference>
<dbReference type="GO" id="GO:0017168">
    <property type="term" value="F:5-oxoprolinase (ATP-hydrolyzing) activity"/>
    <property type="evidence" value="ECO:0007669"/>
    <property type="project" value="TreeGrafter"/>
</dbReference>
<evidence type="ECO:0000313" key="5">
    <source>
        <dbReference type="Proteomes" id="UP000027936"/>
    </source>
</evidence>
<gene>
    <name evidence="4" type="ORF">M670_01798</name>
</gene>
<accession>A0A072NNF8</accession>
<dbReference type="PANTHER" id="PTHR11365">
    <property type="entry name" value="5-OXOPROLINASE RELATED"/>
    <property type="match status" value="1"/>
</dbReference>
<dbReference type="InterPro" id="IPR002821">
    <property type="entry name" value="Hydantoinase_A"/>
</dbReference>